<name>A0A8E2E899_9PEZI</name>
<dbReference type="OrthoDB" id="62952at2759"/>
<proteinExistence type="predicted"/>
<dbReference type="InterPro" id="IPR038883">
    <property type="entry name" value="AN11006-like"/>
</dbReference>
<protein>
    <recommendedName>
        <fullName evidence="3">F-box domain-containing protein</fullName>
    </recommendedName>
</protein>
<evidence type="ECO:0000313" key="1">
    <source>
        <dbReference type="EMBL" id="OCK79177.1"/>
    </source>
</evidence>
<dbReference type="EMBL" id="KV745019">
    <property type="protein sequence ID" value="OCK79177.1"/>
    <property type="molecule type" value="Genomic_DNA"/>
</dbReference>
<dbReference type="AlphaFoldDB" id="A0A8E2E899"/>
<dbReference type="PANTHER" id="PTHR42085">
    <property type="entry name" value="F-BOX DOMAIN-CONTAINING PROTEIN"/>
    <property type="match status" value="1"/>
</dbReference>
<dbReference type="PANTHER" id="PTHR42085:SF2">
    <property type="entry name" value="F-BOX DOMAIN-CONTAINING PROTEIN"/>
    <property type="match status" value="1"/>
</dbReference>
<evidence type="ECO:0000313" key="2">
    <source>
        <dbReference type="Proteomes" id="UP000250266"/>
    </source>
</evidence>
<gene>
    <name evidence="1" type="ORF">K432DRAFT_444100</name>
</gene>
<evidence type="ECO:0008006" key="3">
    <source>
        <dbReference type="Google" id="ProtNLM"/>
    </source>
</evidence>
<accession>A0A8E2E899</accession>
<organism evidence="1 2">
    <name type="scientific">Lepidopterella palustris CBS 459.81</name>
    <dbReference type="NCBI Taxonomy" id="1314670"/>
    <lineage>
        <taxon>Eukaryota</taxon>
        <taxon>Fungi</taxon>
        <taxon>Dikarya</taxon>
        <taxon>Ascomycota</taxon>
        <taxon>Pezizomycotina</taxon>
        <taxon>Dothideomycetes</taxon>
        <taxon>Pleosporomycetidae</taxon>
        <taxon>Mytilinidiales</taxon>
        <taxon>Argynnaceae</taxon>
        <taxon>Lepidopterella</taxon>
    </lineage>
</organism>
<dbReference type="Proteomes" id="UP000250266">
    <property type="component" value="Unassembled WGS sequence"/>
</dbReference>
<reference evidence="1 2" key="1">
    <citation type="journal article" date="2016" name="Nat. Commun.">
        <title>Ectomycorrhizal ecology is imprinted in the genome of the dominant symbiotic fungus Cenococcum geophilum.</title>
        <authorList>
            <consortium name="DOE Joint Genome Institute"/>
            <person name="Peter M."/>
            <person name="Kohler A."/>
            <person name="Ohm R.A."/>
            <person name="Kuo A."/>
            <person name="Krutzmann J."/>
            <person name="Morin E."/>
            <person name="Arend M."/>
            <person name="Barry K.W."/>
            <person name="Binder M."/>
            <person name="Choi C."/>
            <person name="Clum A."/>
            <person name="Copeland A."/>
            <person name="Grisel N."/>
            <person name="Haridas S."/>
            <person name="Kipfer T."/>
            <person name="LaButti K."/>
            <person name="Lindquist E."/>
            <person name="Lipzen A."/>
            <person name="Maire R."/>
            <person name="Meier B."/>
            <person name="Mihaltcheva S."/>
            <person name="Molinier V."/>
            <person name="Murat C."/>
            <person name="Poggeler S."/>
            <person name="Quandt C.A."/>
            <person name="Sperisen C."/>
            <person name="Tritt A."/>
            <person name="Tisserant E."/>
            <person name="Crous P.W."/>
            <person name="Henrissat B."/>
            <person name="Nehls U."/>
            <person name="Egli S."/>
            <person name="Spatafora J.W."/>
            <person name="Grigoriev I.V."/>
            <person name="Martin F.M."/>
        </authorList>
    </citation>
    <scope>NUCLEOTIDE SEQUENCE [LARGE SCALE GENOMIC DNA]</scope>
    <source>
        <strain evidence="1 2">CBS 459.81</strain>
    </source>
</reference>
<keyword evidence="2" id="KW-1185">Reference proteome</keyword>
<sequence>MSSPPRARAKLVTIVRRSRSPKPFPFLSLPAELRNQIYSLCILGRPHDGSSSGGTPPTNLICVVGSRFCLGDHQPIVTRINRQMRHEALSLFYRENVFTFNFDCDRDTRWPYPHDFFSHWLGIIGPSNTRNLRCVKIASPVLHVRNLTITFGDSFPSGKLALEMAGDFFENTWIRPEQRQRSLWLLETFLINGFEAGEGELVARVEDVTEMVDLLWRFQKKIEGCSHPVPGLGKGTDYCEKCGVWRFRRTRGTLD</sequence>